<feature type="domain" description="Methyltransferase" evidence="1">
    <location>
        <begin position="35"/>
        <end position="145"/>
    </location>
</feature>
<dbReference type="Gene3D" id="3.40.50.150">
    <property type="entry name" value="Vaccinia Virus protein VP39"/>
    <property type="match status" value="1"/>
</dbReference>
<dbReference type="AlphaFoldDB" id="A0A0Q3QNS9"/>
<dbReference type="GO" id="GO:0008168">
    <property type="term" value="F:methyltransferase activity"/>
    <property type="evidence" value="ECO:0007669"/>
    <property type="project" value="UniProtKB-KW"/>
</dbReference>
<reference evidence="2 3" key="1">
    <citation type="submission" date="2015-09" db="EMBL/GenBank/DDBJ databases">
        <title>Genome sequencing project for genomic taxonomy and phylogenomics of Bacillus-like bacteria.</title>
        <authorList>
            <person name="Liu B."/>
            <person name="Wang J."/>
            <person name="Zhu Y."/>
            <person name="Liu G."/>
            <person name="Chen Q."/>
            <person name="Chen Z."/>
            <person name="Lan J."/>
            <person name="Che J."/>
            <person name="Ge C."/>
            <person name="Shi H."/>
            <person name="Pan Z."/>
            <person name="Liu X."/>
        </authorList>
    </citation>
    <scope>NUCLEOTIDE SEQUENCE [LARGE SCALE GENOMIC DNA]</scope>
    <source>
        <strain evidence="2 3">FJAT-18043</strain>
    </source>
</reference>
<keyword evidence="2" id="KW-0489">Methyltransferase</keyword>
<evidence type="ECO:0000259" key="1">
    <source>
        <dbReference type="Pfam" id="PF13847"/>
    </source>
</evidence>
<dbReference type="InterPro" id="IPR029063">
    <property type="entry name" value="SAM-dependent_MTases_sf"/>
</dbReference>
<dbReference type="Proteomes" id="UP000050996">
    <property type="component" value="Unassembled WGS sequence"/>
</dbReference>
<dbReference type="SUPFAM" id="SSF53335">
    <property type="entry name" value="S-adenosyl-L-methionine-dependent methyltransferases"/>
    <property type="match status" value="1"/>
</dbReference>
<protein>
    <submittedName>
        <fullName evidence="2">Methyltransferase</fullName>
    </submittedName>
</protein>
<organism evidence="2 3">
    <name type="scientific">Cytobacillus solani</name>
    <dbReference type="NCBI Taxonomy" id="1637975"/>
    <lineage>
        <taxon>Bacteria</taxon>
        <taxon>Bacillati</taxon>
        <taxon>Bacillota</taxon>
        <taxon>Bacilli</taxon>
        <taxon>Bacillales</taxon>
        <taxon>Bacillaceae</taxon>
        <taxon>Cytobacillus</taxon>
    </lineage>
</organism>
<dbReference type="Pfam" id="PF13847">
    <property type="entry name" value="Methyltransf_31"/>
    <property type="match status" value="1"/>
</dbReference>
<comment type="caution">
    <text evidence="2">The sequence shown here is derived from an EMBL/GenBank/DDBJ whole genome shotgun (WGS) entry which is preliminary data.</text>
</comment>
<dbReference type="PATRIC" id="fig|1637975.4.peg.2416"/>
<gene>
    <name evidence="2" type="ORF">AN957_12880</name>
</gene>
<dbReference type="STRING" id="1637975.AN957_12880"/>
<dbReference type="CDD" id="cd02440">
    <property type="entry name" value="AdoMet_MTases"/>
    <property type="match status" value="1"/>
</dbReference>
<accession>A0A0Q3QNS9</accession>
<dbReference type="InterPro" id="IPR025714">
    <property type="entry name" value="Methyltranfer_dom"/>
</dbReference>
<name>A0A0Q3QNS9_9BACI</name>
<sequence length="251" mass="28539">MDRNKFSAIAHRNHAFSNPISETKMMKMLEMISLDSLDTVIDIGSGKSELIIRLIEKYNVSATGIELYEGAIKEAKRNANGRIPDDRLEFIVDDARTAIDKCIKEGYELGMCIGSTHALGGLESTLQTLNRVVKKNGYILIGEGYWKQSPSKEYLAALGGVDESELKTHAENVMVGEDLGLVPLWSYVSNDDEWDEYEWLYSSSIENYCQENPDDPDRDAMLNRIRTWRTTYLKWGRDTLGFGLYLFRKSI</sequence>
<evidence type="ECO:0000313" key="2">
    <source>
        <dbReference type="EMBL" id="KQL19374.1"/>
    </source>
</evidence>
<evidence type="ECO:0000313" key="3">
    <source>
        <dbReference type="Proteomes" id="UP000050996"/>
    </source>
</evidence>
<proteinExistence type="predicted"/>
<keyword evidence="2" id="KW-0808">Transferase</keyword>
<dbReference type="EMBL" id="LJIX01000006">
    <property type="protein sequence ID" value="KQL19374.1"/>
    <property type="molecule type" value="Genomic_DNA"/>
</dbReference>
<keyword evidence="3" id="KW-1185">Reference proteome</keyword>
<dbReference type="RefSeq" id="WP_056684494.1">
    <property type="nucleotide sequence ID" value="NZ_LJIX01000006.1"/>
</dbReference>
<dbReference type="GO" id="GO:0032259">
    <property type="term" value="P:methylation"/>
    <property type="evidence" value="ECO:0007669"/>
    <property type="project" value="UniProtKB-KW"/>
</dbReference>